<sequence length="305" mass="35046">MSFTNIGFNAEEFEAQLHLFAQKLQTINTQQDVICALSEYIISIRENAVILQLYMRVVEEYSSRAPSEHLIPLVYLLNDFAQKCKPYAHYTSEALFNIFSQINQYHTEYMAKARRCYNIWKIREIFDTDTLKRLDCALLGLTPPVPSAFSHAHYKELEVLGSETYKRTDSNNSVGTHSSSRSNKDFDKDSRCLETQSNSPNAEDLRLRSQYLSLCVSVDRVLKDTASVKEKRKIIQNICSTISETSKLNNIEKLLKLIEMEWDLRCNICLHLQETLNLLDQLHSEVTLRLSNTVNSLGNASDNSE</sequence>
<dbReference type="AlphaFoldDB" id="A0A9D5DFL9"/>
<dbReference type="OrthoDB" id="340651at2759"/>
<evidence type="ECO:0000259" key="2">
    <source>
        <dbReference type="PROSITE" id="PS51391"/>
    </source>
</evidence>
<comment type="caution">
    <text evidence="3">The sequence shown here is derived from an EMBL/GenBank/DDBJ whole genome shotgun (WGS) entry which is preliminary data.</text>
</comment>
<evidence type="ECO:0000256" key="1">
    <source>
        <dbReference type="SAM" id="MobiDB-lite"/>
    </source>
</evidence>
<reference evidence="3" key="1">
    <citation type="submission" date="2022-10" db="EMBL/GenBank/DDBJ databases">
        <title>Adaptive evolution leads to modifications in subtelomeric GC content in a zoonotic Cryptosporidium species.</title>
        <authorList>
            <person name="Li J."/>
            <person name="Feng Y."/>
            <person name="Xiao L."/>
        </authorList>
    </citation>
    <scope>NUCLEOTIDE SEQUENCE</scope>
    <source>
        <strain evidence="3">33844</strain>
    </source>
</reference>
<feature type="region of interest" description="Disordered" evidence="1">
    <location>
        <begin position="167"/>
        <end position="198"/>
    </location>
</feature>
<name>A0A9D5DFL9_9CRYT</name>
<dbReference type="Proteomes" id="UP001067231">
    <property type="component" value="Unassembled WGS sequence"/>
</dbReference>
<dbReference type="Gene3D" id="1.25.40.90">
    <property type="match status" value="1"/>
</dbReference>
<feature type="compositionally biased region" description="Basic and acidic residues" evidence="1">
    <location>
        <begin position="182"/>
        <end position="192"/>
    </location>
</feature>
<dbReference type="Pfam" id="PF04818">
    <property type="entry name" value="CID"/>
    <property type="match status" value="1"/>
</dbReference>
<feature type="domain" description="CID" evidence="2">
    <location>
        <begin position="9"/>
        <end position="142"/>
    </location>
</feature>
<accession>A0A9D5DFL9</accession>
<protein>
    <submittedName>
        <fullName evidence="3">RPR domain-containing protein</fullName>
    </submittedName>
</protein>
<organism evidence="3">
    <name type="scientific">Cryptosporidium canis</name>
    <dbReference type="NCBI Taxonomy" id="195482"/>
    <lineage>
        <taxon>Eukaryota</taxon>
        <taxon>Sar</taxon>
        <taxon>Alveolata</taxon>
        <taxon>Apicomplexa</taxon>
        <taxon>Conoidasida</taxon>
        <taxon>Coccidia</taxon>
        <taxon>Eucoccidiorida</taxon>
        <taxon>Eimeriorina</taxon>
        <taxon>Cryptosporidiidae</taxon>
        <taxon>Cryptosporidium</taxon>
    </lineage>
</organism>
<dbReference type="SUPFAM" id="SSF48464">
    <property type="entry name" value="ENTH/VHS domain"/>
    <property type="match status" value="1"/>
</dbReference>
<dbReference type="InterPro" id="IPR008942">
    <property type="entry name" value="ENTH_VHS"/>
</dbReference>
<dbReference type="InterPro" id="IPR006569">
    <property type="entry name" value="CID_dom"/>
</dbReference>
<feature type="compositionally biased region" description="Polar residues" evidence="1">
    <location>
        <begin position="170"/>
        <end position="181"/>
    </location>
</feature>
<gene>
    <name evidence="3" type="ORF">OJ253_2371</name>
</gene>
<dbReference type="PROSITE" id="PS51391">
    <property type="entry name" value="CID"/>
    <property type="match status" value="1"/>
</dbReference>
<dbReference type="EMBL" id="JAPCXC010000058">
    <property type="protein sequence ID" value="KAJ1607474.1"/>
    <property type="molecule type" value="Genomic_DNA"/>
</dbReference>
<dbReference type="SMART" id="SM00582">
    <property type="entry name" value="RPR"/>
    <property type="match status" value="1"/>
</dbReference>
<evidence type="ECO:0000313" key="3">
    <source>
        <dbReference type="EMBL" id="KAJ1607474.1"/>
    </source>
</evidence>
<proteinExistence type="predicted"/>